<organism evidence="2 3">
    <name type="scientific">Potamilus streckersoni</name>
    <dbReference type="NCBI Taxonomy" id="2493646"/>
    <lineage>
        <taxon>Eukaryota</taxon>
        <taxon>Metazoa</taxon>
        <taxon>Spiralia</taxon>
        <taxon>Lophotrochozoa</taxon>
        <taxon>Mollusca</taxon>
        <taxon>Bivalvia</taxon>
        <taxon>Autobranchia</taxon>
        <taxon>Heteroconchia</taxon>
        <taxon>Palaeoheterodonta</taxon>
        <taxon>Unionida</taxon>
        <taxon>Unionoidea</taxon>
        <taxon>Unionidae</taxon>
        <taxon>Ambleminae</taxon>
        <taxon>Lampsilini</taxon>
        <taxon>Potamilus</taxon>
    </lineage>
</organism>
<reference evidence="2" key="1">
    <citation type="journal article" date="2021" name="Genome Biol. Evol.">
        <title>A High-Quality Reference Genome for a Parasitic Bivalve with Doubly Uniparental Inheritance (Bivalvia: Unionida).</title>
        <authorList>
            <person name="Smith C.H."/>
        </authorList>
    </citation>
    <scope>NUCLEOTIDE SEQUENCE</scope>
    <source>
        <strain evidence="2">CHS0354</strain>
    </source>
</reference>
<dbReference type="Proteomes" id="UP001195483">
    <property type="component" value="Unassembled WGS sequence"/>
</dbReference>
<accession>A0AAE0RU24</accession>
<reference evidence="2" key="2">
    <citation type="journal article" date="2021" name="Genome Biol. Evol.">
        <title>Developing a high-quality reference genome for a parasitic bivalve with doubly uniparental inheritance (Bivalvia: Unionida).</title>
        <authorList>
            <person name="Smith C.H."/>
        </authorList>
    </citation>
    <scope>NUCLEOTIDE SEQUENCE</scope>
    <source>
        <strain evidence="2">CHS0354</strain>
        <tissue evidence="2">Mantle</tissue>
    </source>
</reference>
<evidence type="ECO:0000313" key="3">
    <source>
        <dbReference type="Proteomes" id="UP001195483"/>
    </source>
</evidence>
<evidence type="ECO:0000256" key="1">
    <source>
        <dbReference type="SAM" id="SignalP"/>
    </source>
</evidence>
<comment type="caution">
    <text evidence="2">The sequence shown here is derived from an EMBL/GenBank/DDBJ whole genome shotgun (WGS) entry which is preliminary data.</text>
</comment>
<sequence length="159" mass="18844">MEPERITLLALVSLFYVSQTVDAVVPYYYHRAKIESARPEKEERVQEESFEPTQSVCCKIGEKAARKRLSCTADTQFLSRKMNHVHKVKMDFTKNQDGLDINANTLYNKISKCAVSYSKYFMKCCNYKADFYKERRMCRTMETLLERQKCREDIKRKYS</sequence>
<name>A0AAE0RU24_9BIVA</name>
<dbReference type="EMBL" id="JAEAOA010001694">
    <property type="protein sequence ID" value="KAK3579543.1"/>
    <property type="molecule type" value="Genomic_DNA"/>
</dbReference>
<feature type="chain" id="PRO_5041925487" evidence="1">
    <location>
        <begin position="24"/>
        <end position="159"/>
    </location>
</feature>
<keyword evidence="3" id="KW-1185">Reference proteome</keyword>
<proteinExistence type="predicted"/>
<dbReference type="AlphaFoldDB" id="A0AAE0RU24"/>
<protein>
    <submittedName>
        <fullName evidence="2">Uncharacterized protein</fullName>
    </submittedName>
</protein>
<feature type="signal peptide" evidence="1">
    <location>
        <begin position="1"/>
        <end position="23"/>
    </location>
</feature>
<keyword evidence="1" id="KW-0732">Signal</keyword>
<reference evidence="2" key="3">
    <citation type="submission" date="2023-05" db="EMBL/GenBank/DDBJ databases">
        <authorList>
            <person name="Smith C.H."/>
        </authorList>
    </citation>
    <scope>NUCLEOTIDE SEQUENCE</scope>
    <source>
        <strain evidence="2">CHS0354</strain>
        <tissue evidence="2">Mantle</tissue>
    </source>
</reference>
<evidence type="ECO:0000313" key="2">
    <source>
        <dbReference type="EMBL" id="KAK3579543.1"/>
    </source>
</evidence>
<gene>
    <name evidence="2" type="ORF">CHS0354_028378</name>
</gene>